<name>A0A0R3R3T7_9BILA</name>
<reference evidence="1 2" key="2">
    <citation type="submission" date="2018-11" db="EMBL/GenBank/DDBJ databases">
        <authorList>
            <consortium name="Pathogen Informatics"/>
        </authorList>
    </citation>
    <scope>NUCLEOTIDE SEQUENCE [LARGE SCALE GENOMIC DNA]</scope>
</reference>
<organism evidence="3">
    <name type="scientific">Brugia timori</name>
    <dbReference type="NCBI Taxonomy" id="42155"/>
    <lineage>
        <taxon>Eukaryota</taxon>
        <taxon>Metazoa</taxon>
        <taxon>Ecdysozoa</taxon>
        <taxon>Nematoda</taxon>
        <taxon>Chromadorea</taxon>
        <taxon>Rhabditida</taxon>
        <taxon>Spirurina</taxon>
        <taxon>Spiruromorpha</taxon>
        <taxon>Filarioidea</taxon>
        <taxon>Onchocercidae</taxon>
        <taxon>Brugia</taxon>
    </lineage>
</organism>
<accession>A0A0R3R3T7</accession>
<keyword evidence="2" id="KW-1185">Reference proteome</keyword>
<dbReference type="Proteomes" id="UP000280834">
    <property type="component" value="Unassembled WGS sequence"/>
</dbReference>
<reference evidence="3" key="1">
    <citation type="submission" date="2017-02" db="UniProtKB">
        <authorList>
            <consortium name="WormBaseParasite"/>
        </authorList>
    </citation>
    <scope>IDENTIFICATION</scope>
</reference>
<proteinExistence type="predicted"/>
<evidence type="ECO:0000313" key="1">
    <source>
        <dbReference type="EMBL" id="VDO43442.1"/>
    </source>
</evidence>
<evidence type="ECO:0000313" key="3">
    <source>
        <dbReference type="WBParaSite" id="BTMF_0001467701-mRNA-1"/>
    </source>
</evidence>
<gene>
    <name evidence="1" type="ORF">BTMF_LOCUS12673</name>
</gene>
<dbReference type="WBParaSite" id="BTMF_0001467701-mRNA-1">
    <property type="protein sequence ID" value="BTMF_0001467701-mRNA-1"/>
    <property type="gene ID" value="BTMF_0001467701"/>
</dbReference>
<dbReference type="AlphaFoldDB" id="A0A0R3R3T7"/>
<sequence length="54" mass="6624">MKESTSIELTRMRNARLRRCHYEAIRAYFELPLKGCLQTMFLQYFMEQLHLEIL</sequence>
<protein>
    <submittedName>
        <fullName evidence="3">FERM domain-containing protein</fullName>
    </submittedName>
</protein>
<dbReference type="EMBL" id="UZAG01019370">
    <property type="protein sequence ID" value="VDO43442.1"/>
    <property type="molecule type" value="Genomic_DNA"/>
</dbReference>
<evidence type="ECO:0000313" key="2">
    <source>
        <dbReference type="Proteomes" id="UP000280834"/>
    </source>
</evidence>